<evidence type="ECO:0000313" key="1">
    <source>
        <dbReference type="EMBL" id="EXX51989.1"/>
    </source>
</evidence>
<protein>
    <submittedName>
        <fullName evidence="1">Uncharacterized protein</fullName>
    </submittedName>
</protein>
<name>A0A015JAR8_RHIIW</name>
<comment type="caution">
    <text evidence="1">The sequence shown here is derived from an EMBL/GenBank/DDBJ whole genome shotgun (WGS) entry which is preliminary data.</text>
</comment>
<dbReference type="Proteomes" id="UP000022910">
    <property type="component" value="Unassembled WGS sequence"/>
</dbReference>
<accession>A0A015JAR8</accession>
<evidence type="ECO:0000313" key="2">
    <source>
        <dbReference type="EMBL" id="EXX79022.1"/>
    </source>
</evidence>
<dbReference type="EMBL" id="JEMT01029508">
    <property type="protein sequence ID" value="EXX51989.1"/>
    <property type="molecule type" value="Genomic_DNA"/>
</dbReference>
<proteinExistence type="predicted"/>
<dbReference type="HOGENOM" id="CLU_180240_0_0_1"/>
<organism evidence="1 3">
    <name type="scientific">Rhizophagus irregularis (strain DAOM 197198w)</name>
    <name type="common">Glomus intraradices</name>
    <dbReference type="NCBI Taxonomy" id="1432141"/>
    <lineage>
        <taxon>Eukaryota</taxon>
        <taxon>Fungi</taxon>
        <taxon>Fungi incertae sedis</taxon>
        <taxon>Mucoromycota</taxon>
        <taxon>Glomeromycotina</taxon>
        <taxon>Glomeromycetes</taxon>
        <taxon>Glomerales</taxon>
        <taxon>Glomeraceae</taxon>
        <taxon>Rhizophagus</taxon>
    </lineage>
</organism>
<dbReference type="OrthoDB" id="10557612at2759"/>
<reference evidence="1 3" key="1">
    <citation type="submission" date="2014-02" db="EMBL/GenBank/DDBJ databases">
        <title>Single nucleus genome sequencing reveals high similarity among nuclei of an endomycorrhizal fungus.</title>
        <authorList>
            <person name="Lin K."/>
            <person name="Geurts R."/>
            <person name="Zhang Z."/>
            <person name="Limpens E."/>
            <person name="Saunders D.G."/>
            <person name="Mu D."/>
            <person name="Pang E."/>
            <person name="Cao H."/>
            <person name="Cha H."/>
            <person name="Lin T."/>
            <person name="Zhou Q."/>
            <person name="Shang Y."/>
            <person name="Li Y."/>
            <person name="Ivanov S."/>
            <person name="Sharma T."/>
            <person name="Velzen R.V."/>
            <person name="Ruijter N.D."/>
            <person name="Aanen D.K."/>
            <person name="Win J."/>
            <person name="Kamoun S."/>
            <person name="Bisseling T."/>
            <person name="Huang S."/>
        </authorList>
    </citation>
    <scope>NUCLEOTIDE SEQUENCE [LARGE SCALE GENOMIC DNA]</scope>
    <source>
        <strain evidence="1">DAOM 197198w</strain>
        <strain evidence="3">DAOM197198w</strain>
    </source>
</reference>
<evidence type="ECO:0000313" key="3">
    <source>
        <dbReference type="Proteomes" id="UP000022910"/>
    </source>
</evidence>
<sequence>MWADIKDGIRFYYNRWDVAPDFSPVDIIEAPVIPTTVKSSAAAIFANSPLIPSTDSCYIFFTDESLINLGTPNVSMGWSWMQIVLDAGFPNFIAIYAHGII</sequence>
<dbReference type="EMBL" id="JEMT01006187">
    <property type="protein sequence ID" value="EXX79022.1"/>
    <property type="molecule type" value="Genomic_DNA"/>
</dbReference>
<dbReference type="AlphaFoldDB" id="A0A015JAR8"/>
<gene>
    <name evidence="2" type="ORF">RirG_009600</name>
    <name evidence="1" type="ORF">RirG_257100</name>
</gene>
<keyword evidence="3" id="KW-1185">Reference proteome</keyword>